<sequence>MKGSQGRLLAVVVGLALLGFLNWYYLGAMERERRVAEREMVDRVDAARPGVVLSTAVPLAEVPQAAIDALRVEADSNERASKIDWGSVGGLVTTLNDGQIVPGAKIVVAGLFDRWEGTSDSDGRFRIDGIKPGTYGLVAAADGFVPELFDGVEVRAGELHRLLVALADGIVVRVDVGRAGIGDERVPVGGAEVVLFEGGIGRAGVLPAGTRADWSLRGVTGPSGLVELEGGEPGVYLCRVVADGFRPWVADVHVVEAGDTIEVDLLPGISLFGQVLTSAGAPATGGAVFVVYEGADAPELRDFSVAEEFATIAGDGNFAFDRLPPGDFHLFAVLDQGETAVTSEPLVLEGAPVGPVTLAASGGCRVEGRVVDHDGDPVEGVDVYVSSTTFLHPESGLRTSSNRAALDVLGRETVSDSDGRFAFEGVRTAAGQIEVGVRHDGYSSATAEVAVEPGASVTVELSVLKIDGSISGEIRKAEGLEGFVSIVVDVGAGPLRGKSYGFRVPAELERFELAIPSAAEELTVKAYGSRLRPRCNVTPKLYESVAVGSSDLDFEFEQRDMLRLLVVDERGTPVRSVELHLYDDVAAAFERLGLLETDNGRLTVPFDPESDLYLTVSAKGFAPTDVWDLERRAEQEIIVRMRRAETALPVRVVDRDGRAVAGADVALAYFGEGGAYPPGSTLTPCGSTDVDGRVRLDGVPPTASIALAVAPRRAGEAPLAYFEGLSLPSDGEELVVALPATTQVSIELVLVDGSPADGRAVIANESGLLVEPSSIPVLAGGGGGGSPHTVVDGRIETSLVPGYYRLYYYAPDGPLDEVHIYDFDAAASHPAWSFVVPGGSE</sequence>
<dbReference type="RefSeq" id="WP_419191518.1">
    <property type="nucleotide sequence ID" value="NZ_CP036287.1"/>
</dbReference>
<keyword evidence="1" id="KW-1133">Transmembrane helix</keyword>
<protein>
    <submittedName>
        <fullName evidence="2">Dioxygenase</fullName>
    </submittedName>
</protein>
<evidence type="ECO:0000313" key="2">
    <source>
        <dbReference type="EMBL" id="QDU67762.1"/>
    </source>
</evidence>
<dbReference type="GO" id="GO:0051213">
    <property type="term" value="F:dioxygenase activity"/>
    <property type="evidence" value="ECO:0007669"/>
    <property type="project" value="UniProtKB-KW"/>
</dbReference>
<feature type="transmembrane region" description="Helical" evidence="1">
    <location>
        <begin position="7"/>
        <end position="26"/>
    </location>
</feature>
<dbReference type="InterPro" id="IPR013784">
    <property type="entry name" value="Carb-bd-like_fold"/>
</dbReference>
<dbReference type="AlphaFoldDB" id="A0A518BLA8"/>
<keyword evidence="2" id="KW-0223">Dioxygenase</keyword>
<name>A0A518BLA8_9BACT</name>
<evidence type="ECO:0000256" key="1">
    <source>
        <dbReference type="SAM" id="Phobius"/>
    </source>
</evidence>
<proteinExistence type="predicted"/>
<dbReference type="GO" id="GO:0030246">
    <property type="term" value="F:carbohydrate binding"/>
    <property type="evidence" value="ECO:0007669"/>
    <property type="project" value="InterPro"/>
</dbReference>
<dbReference type="EMBL" id="CP036287">
    <property type="protein sequence ID" value="QDU67762.1"/>
    <property type="molecule type" value="Genomic_DNA"/>
</dbReference>
<keyword evidence="1" id="KW-0812">Transmembrane</keyword>
<dbReference type="Gene3D" id="2.60.40.1120">
    <property type="entry name" value="Carboxypeptidase-like, regulatory domain"/>
    <property type="match status" value="2"/>
</dbReference>
<keyword evidence="2" id="KW-0560">Oxidoreductase</keyword>
<reference evidence="2 3" key="1">
    <citation type="submission" date="2019-02" db="EMBL/GenBank/DDBJ databases">
        <title>Deep-cultivation of Planctomycetes and their phenomic and genomic characterization uncovers novel biology.</title>
        <authorList>
            <person name="Wiegand S."/>
            <person name="Jogler M."/>
            <person name="Boedeker C."/>
            <person name="Pinto D."/>
            <person name="Vollmers J."/>
            <person name="Rivas-Marin E."/>
            <person name="Kohn T."/>
            <person name="Peeters S.H."/>
            <person name="Heuer A."/>
            <person name="Rast P."/>
            <person name="Oberbeckmann S."/>
            <person name="Bunk B."/>
            <person name="Jeske O."/>
            <person name="Meyerdierks A."/>
            <person name="Storesund J.E."/>
            <person name="Kallscheuer N."/>
            <person name="Luecker S."/>
            <person name="Lage O.M."/>
            <person name="Pohl T."/>
            <person name="Merkel B.J."/>
            <person name="Hornburger P."/>
            <person name="Mueller R.-W."/>
            <person name="Bruemmer F."/>
            <person name="Labrenz M."/>
            <person name="Spormann A.M."/>
            <person name="Op den Camp H."/>
            <person name="Overmann J."/>
            <person name="Amann R."/>
            <person name="Jetten M.S.M."/>
            <person name="Mascher T."/>
            <person name="Medema M.H."/>
            <person name="Devos D.P."/>
            <person name="Kaster A.-K."/>
            <person name="Ovreas L."/>
            <person name="Rohde M."/>
            <person name="Galperin M.Y."/>
            <person name="Jogler C."/>
        </authorList>
    </citation>
    <scope>NUCLEOTIDE SEQUENCE [LARGE SCALE GENOMIC DNA]</scope>
    <source>
        <strain evidence="2 3">Pla133</strain>
    </source>
</reference>
<dbReference type="Pfam" id="PF13620">
    <property type="entry name" value="CarboxypepD_reg"/>
    <property type="match status" value="2"/>
</dbReference>
<accession>A0A518BLA8</accession>
<dbReference type="KEGG" id="pbap:Pla133_28510"/>
<dbReference type="SUPFAM" id="SSF49452">
    <property type="entry name" value="Starch-binding domain-like"/>
    <property type="match status" value="2"/>
</dbReference>
<dbReference type="Proteomes" id="UP000316921">
    <property type="component" value="Chromosome"/>
</dbReference>
<organism evidence="2 3">
    <name type="scientific">Engelhardtia mirabilis</name>
    <dbReference type="NCBI Taxonomy" id="2528011"/>
    <lineage>
        <taxon>Bacteria</taxon>
        <taxon>Pseudomonadati</taxon>
        <taxon>Planctomycetota</taxon>
        <taxon>Planctomycetia</taxon>
        <taxon>Planctomycetia incertae sedis</taxon>
        <taxon>Engelhardtia</taxon>
    </lineage>
</organism>
<gene>
    <name evidence="2" type="ORF">Pla133_28510</name>
</gene>
<keyword evidence="1" id="KW-0472">Membrane</keyword>
<keyword evidence="3" id="KW-1185">Reference proteome</keyword>
<evidence type="ECO:0000313" key="3">
    <source>
        <dbReference type="Proteomes" id="UP000316921"/>
    </source>
</evidence>